<evidence type="ECO:0000313" key="2">
    <source>
        <dbReference type="EMBL" id="GGC67371.1"/>
    </source>
</evidence>
<sequence length="70" mass="7707">MENNQNNDPARTEEGKPVTEGADQALKQADNADDTIGDVHPTERSETFQEEMNAEQENQSDSSKISGENL</sequence>
<dbReference type="Proteomes" id="UP000651668">
    <property type="component" value="Unassembled WGS sequence"/>
</dbReference>
<comment type="caution">
    <text evidence="2">The sequence shown here is derived from an EMBL/GenBank/DDBJ whole genome shotgun (WGS) entry which is preliminary data.</text>
</comment>
<organism evidence="2 3">
    <name type="scientific">Pedobacter quisquiliarum</name>
    <dbReference type="NCBI Taxonomy" id="1834438"/>
    <lineage>
        <taxon>Bacteria</taxon>
        <taxon>Pseudomonadati</taxon>
        <taxon>Bacteroidota</taxon>
        <taxon>Sphingobacteriia</taxon>
        <taxon>Sphingobacteriales</taxon>
        <taxon>Sphingobacteriaceae</taxon>
        <taxon>Pedobacter</taxon>
    </lineage>
</organism>
<feature type="compositionally biased region" description="Polar residues" evidence="1">
    <location>
        <begin position="55"/>
        <end position="70"/>
    </location>
</feature>
<dbReference type="RefSeq" id="WP_188626854.1">
    <property type="nucleotide sequence ID" value="NZ_BMIL01000006.1"/>
</dbReference>
<evidence type="ECO:0000313" key="3">
    <source>
        <dbReference type="Proteomes" id="UP000651668"/>
    </source>
</evidence>
<reference evidence="2" key="1">
    <citation type="journal article" date="2014" name="Int. J. Syst. Evol. Microbiol.">
        <title>Complete genome sequence of Corynebacterium casei LMG S-19264T (=DSM 44701T), isolated from a smear-ripened cheese.</title>
        <authorList>
            <consortium name="US DOE Joint Genome Institute (JGI-PGF)"/>
            <person name="Walter F."/>
            <person name="Albersmeier A."/>
            <person name="Kalinowski J."/>
            <person name="Ruckert C."/>
        </authorList>
    </citation>
    <scope>NUCLEOTIDE SEQUENCE</scope>
    <source>
        <strain evidence="2">CGMCC 1.15343</strain>
    </source>
</reference>
<gene>
    <name evidence="2" type="ORF">GCM10011387_21000</name>
</gene>
<reference evidence="2" key="2">
    <citation type="submission" date="2020-09" db="EMBL/GenBank/DDBJ databases">
        <authorList>
            <person name="Sun Q."/>
            <person name="Zhou Y."/>
        </authorList>
    </citation>
    <scope>NUCLEOTIDE SEQUENCE</scope>
    <source>
        <strain evidence="2">CGMCC 1.15343</strain>
    </source>
</reference>
<proteinExistence type="predicted"/>
<keyword evidence="3" id="KW-1185">Reference proteome</keyword>
<dbReference type="EMBL" id="BMIL01000006">
    <property type="protein sequence ID" value="GGC67371.1"/>
    <property type="molecule type" value="Genomic_DNA"/>
</dbReference>
<name>A0A916XF49_9SPHI</name>
<feature type="region of interest" description="Disordered" evidence="1">
    <location>
        <begin position="1"/>
        <end position="70"/>
    </location>
</feature>
<evidence type="ECO:0000256" key="1">
    <source>
        <dbReference type="SAM" id="MobiDB-lite"/>
    </source>
</evidence>
<accession>A0A916XF49</accession>
<dbReference type="AlphaFoldDB" id="A0A916XF49"/>
<protein>
    <submittedName>
        <fullName evidence="2">Uncharacterized protein</fullName>
    </submittedName>
</protein>